<dbReference type="Proteomes" id="UP001194746">
    <property type="component" value="Unassembled WGS sequence"/>
</dbReference>
<dbReference type="EMBL" id="VCAU01000088">
    <property type="protein sequence ID" value="KAF9885848.1"/>
    <property type="molecule type" value="Genomic_DNA"/>
</dbReference>
<evidence type="ECO:0000313" key="3">
    <source>
        <dbReference type="Proteomes" id="UP001194746"/>
    </source>
</evidence>
<keyword evidence="1" id="KW-0732">Signal</keyword>
<gene>
    <name evidence="2" type="ORF">FE257_012320</name>
</gene>
<feature type="chain" id="PRO_5041959524" evidence="1">
    <location>
        <begin position="20"/>
        <end position="160"/>
    </location>
</feature>
<keyword evidence="3" id="KW-1185">Reference proteome</keyword>
<reference evidence="2" key="2">
    <citation type="submission" date="2020-02" db="EMBL/GenBank/DDBJ databases">
        <authorList>
            <person name="Gilchrist C.L.M."/>
            <person name="Chooi Y.-H."/>
        </authorList>
    </citation>
    <scope>NUCLEOTIDE SEQUENCE</scope>
    <source>
        <strain evidence="2">MST-FP2251</strain>
    </source>
</reference>
<organism evidence="2 3">
    <name type="scientific">Aspergillus nanangensis</name>
    <dbReference type="NCBI Taxonomy" id="2582783"/>
    <lineage>
        <taxon>Eukaryota</taxon>
        <taxon>Fungi</taxon>
        <taxon>Dikarya</taxon>
        <taxon>Ascomycota</taxon>
        <taxon>Pezizomycotina</taxon>
        <taxon>Eurotiomycetes</taxon>
        <taxon>Eurotiomycetidae</taxon>
        <taxon>Eurotiales</taxon>
        <taxon>Aspergillaceae</taxon>
        <taxon>Aspergillus</taxon>
        <taxon>Aspergillus subgen. Circumdati</taxon>
    </lineage>
</organism>
<feature type="signal peptide" evidence="1">
    <location>
        <begin position="1"/>
        <end position="19"/>
    </location>
</feature>
<protein>
    <submittedName>
        <fullName evidence="2">Uncharacterized protein</fullName>
    </submittedName>
</protein>
<proteinExistence type="predicted"/>
<name>A0AAD4CGJ5_ASPNN</name>
<evidence type="ECO:0000313" key="2">
    <source>
        <dbReference type="EMBL" id="KAF9885848.1"/>
    </source>
</evidence>
<accession>A0AAD4CGJ5</accession>
<comment type="caution">
    <text evidence="2">The sequence shown here is derived from an EMBL/GenBank/DDBJ whole genome shotgun (WGS) entry which is preliminary data.</text>
</comment>
<reference evidence="2" key="1">
    <citation type="journal article" date="2019" name="Beilstein J. Org. Chem.">
        <title>Nanangenines: drimane sesquiterpenoids as the dominant metabolite cohort of a novel Australian fungus, Aspergillus nanangensis.</title>
        <authorList>
            <person name="Lacey H.J."/>
            <person name="Gilchrist C.L.M."/>
            <person name="Crombie A."/>
            <person name="Kalaitzis J.A."/>
            <person name="Vuong D."/>
            <person name="Rutledge P.J."/>
            <person name="Turner P."/>
            <person name="Pitt J.I."/>
            <person name="Lacey E."/>
            <person name="Chooi Y.H."/>
            <person name="Piggott A.M."/>
        </authorList>
    </citation>
    <scope>NUCLEOTIDE SEQUENCE</scope>
    <source>
        <strain evidence="2">MST-FP2251</strain>
    </source>
</reference>
<sequence>MQLSLLIGALAAFSSSAHGLVFRDQIVQDVDGTRLTLVHGVQDETEVTLDVNPHSLQNNGWEFNTEGRPDTDATISPIDSPATLVCKEGSPCSLDLDGAEQQAYRIVIVDGGARGPIFTFQDTISSLYVSRAPDLHLELAPEADESAEFRLVKIQSSEES</sequence>
<evidence type="ECO:0000256" key="1">
    <source>
        <dbReference type="SAM" id="SignalP"/>
    </source>
</evidence>
<dbReference type="AlphaFoldDB" id="A0AAD4CGJ5"/>